<accession>A0ABS0XJL1</accession>
<gene>
    <name evidence="1" type="ORF">JGB26_39750</name>
</gene>
<keyword evidence="2" id="KW-1185">Reference proteome</keyword>
<comment type="caution">
    <text evidence="1">The sequence shown here is derived from an EMBL/GenBank/DDBJ whole genome shotgun (WGS) entry which is preliminary data.</text>
</comment>
<reference evidence="1 2" key="1">
    <citation type="submission" date="2020-12" db="EMBL/GenBank/DDBJ databases">
        <title>Streptomyces typhae sp. nov., a novel endophytic actinomycete isolated from the root of cattail pollen (Typha angustifolia L.).</title>
        <authorList>
            <person name="Peng C."/>
            <person name="Liu C."/>
        </authorList>
    </citation>
    <scope>NUCLEOTIDE SEQUENCE [LARGE SCALE GENOMIC DNA]</scope>
    <source>
        <strain evidence="1 2">JCM 4753</strain>
    </source>
</reference>
<organism evidence="1 2">
    <name type="scientific">Streptomyces flavofungini</name>
    <dbReference type="NCBI Taxonomy" id="68200"/>
    <lineage>
        <taxon>Bacteria</taxon>
        <taxon>Bacillati</taxon>
        <taxon>Actinomycetota</taxon>
        <taxon>Actinomycetes</taxon>
        <taxon>Kitasatosporales</taxon>
        <taxon>Streptomycetaceae</taxon>
        <taxon>Streptomyces</taxon>
    </lineage>
</organism>
<name>A0ABS0XJL1_9ACTN</name>
<sequence>MQERHGHLTGEEVVLVRPYLLAHEHCMHRHLQRERRTAAALASMGIDYDITAVAI</sequence>
<evidence type="ECO:0000313" key="2">
    <source>
        <dbReference type="Proteomes" id="UP000634780"/>
    </source>
</evidence>
<protein>
    <submittedName>
        <fullName evidence="1">Uncharacterized protein</fullName>
    </submittedName>
</protein>
<proteinExistence type="predicted"/>
<evidence type="ECO:0000313" key="1">
    <source>
        <dbReference type="EMBL" id="MBJ3813126.1"/>
    </source>
</evidence>
<dbReference type="RefSeq" id="WP_190120493.1">
    <property type="nucleotide sequence ID" value="NZ_BMVR01000026.1"/>
</dbReference>
<dbReference type="Proteomes" id="UP000634780">
    <property type="component" value="Unassembled WGS sequence"/>
</dbReference>
<dbReference type="EMBL" id="JAEKOZ010000050">
    <property type="protein sequence ID" value="MBJ3813126.1"/>
    <property type="molecule type" value="Genomic_DNA"/>
</dbReference>